<feature type="domain" description="RCC1-like" evidence="3">
    <location>
        <begin position="2"/>
        <end position="181"/>
    </location>
</feature>
<reference evidence="4 5" key="1">
    <citation type="submission" date="2024-05" db="EMBL/GenBank/DDBJ databases">
        <authorList>
            <person name="Wallberg A."/>
        </authorList>
    </citation>
    <scope>NUCLEOTIDE SEQUENCE [LARGE SCALE GENOMIC DNA]</scope>
</reference>
<protein>
    <recommendedName>
        <fullName evidence="3">RCC1-like domain-containing protein</fullName>
    </recommendedName>
</protein>
<keyword evidence="1" id="KW-0677">Repeat</keyword>
<evidence type="ECO:0000313" key="4">
    <source>
        <dbReference type="EMBL" id="CAL4099628.1"/>
    </source>
</evidence>
<dbReference type="PROSITE" id="PS50012">
    <property type="entry name" value="RCC1_3"/>
    <property type="match status" value="3"/>
</dbReference>
<dbReference type="SUPFAM" id="SSF50985">
    <property type="entry name" value="RCC1/BLIP-II"/>
    <property type="match status" value="1"/>
</dbReference>
<dbReference type="PANTHER" id="PTHR22872">
    <property type="entry name" value="BTK-BINDING PROTEIN-RELATED"/>
    <property type="match status" value="1"/>
</dbReference>
<dbReference type="AlphaFoldDB" id="A0AAV2QWM9"/>
<evidence type="ECO:0000259" key="3">
    <source>
        <dbReference type="Pfam" id="PF25390"/>
    </source>
</evidence>
<organism evidence="4 5">
    <name type="scientific">Meganyctiphanes norvegica</name>
    <name type="common">Northern krill</name>
    <name type="synonym">Thysanopoda norvegica</name>
    <dbReference type="NCBI Taxonomy" id="48144"/>
    <lineage>
        <taxon>Eukaryota</taxon>
        <taxon>Metazoa</taxon>
        <taxon>Ecdysozoa</taxon>
        <taxon>Arthropoda</taxon>
        <taxon>Crustacea</taxon>
        <taxon>Multicrustacea</taxon>
        <taxon>Malacostraca</taxon>
        <taxon>Eumalacostraca</taxon>
        <taxon>Eucarida</taxon>
        <taxon>Euphausiacea</taxon>
        <taxon>Euphausiidae</taxon>
        <taxon>Meganyctiphanes</taxon>
    </lineage>
</organism>
<feature type="repeat" description="RCC1" evidence="2">
    <location>
        <begin position="16"/>
        <end position="68"/>
    </location>
</feature>
<evidence type="ECO:0000256" key="1">
    <source>
        <dbReference type="ARBA" id="ARBA00022737"/>
    </source>
</evidence>
<dbReference type="InterPro" id="IPR051625">
    <property type="entry name" value="Signaling_Regulatory_Domain"/>
</dbReference>
<gene>
    <name evidence="4" type="ORF">MNOR_LOCUS16545</name>
</gene>
<dbReference type="EMBL" id="CAXKWB010010929">
    <property type="protein sequence ID" value="CAL4099628.1"/>
    <property type="molecule type" value="Genomic_DNA"/>
</dbReference>
<dbReference type="PRINTS" id="PR00633">
    <property type="entry name" value="RCCNDNSATION"/>
</dbReference>
<accession>A0AAV2QWM9</accession>
<name>A0AAV2QWM9_MEGNR</name>
<evidence type="ECO:0000256" key="2">
    <source>
        <dbReference type="PROSITE-ProRule" id="PRU00235"/>
    </source>
</evidence>
<proteinExistence type="predicted"/>
<feature type="non-terminal residue" evidence="4">
    <location>
        <position position="181"/>
    </location>
</feature>
<evidence type="ECO:0000313" key="5">
    <source>
        <dbReference type="Proteomes" id="UP001497623"/>
    </source>
</evidence>
<dbReference type="Proteomes" id="UP001497623">
    <property type="component" value="Unassembled WGS sequence"/>
</dbReference>
<dbReference type="Gene3D" id="2.130.10.30">
    <property type="entry name" value="Regulator of chromosome condensation 1/beta-lactamase-inhibitor protein II"/>
    <property type="match status" value="1"/>
</dbReference>
<feature type="repeat" description="RCC1" evidence="2">
    <location>
        <begin position="122"/>
        <end position="178"/>
    </location>
</feature>
<sequence length="181" mass="18956">RVAVGDQHSLALTSWGMLYAWGENGFGQLGINSIESHCNVPKLVKSLARKQVVQVVAGSNHSVALTADGEVYCWGHNHAGQLGLGNCEGPQREPVLVKSLAGCPVIQVVAGGMHSAVLTNGGFLLTWGSNKYGQLGYTPKNNELFSANPTVVPNLATYSEAVKFVAAGEGHTAILDSCGKL</sequence>
<dbReference type="InterPro" id="IPR009091">
    <property type="entry name" value="RCC1/BLIP-II"/>
</dbReference>
<feature type="non-terminal residue" evidence="4">
    <location>
        <position position="1"/>
    </location>
</feature>
<feature type="repeat" description="RCC1" evidence="2">
    <location>
        <begin position="69"/>
        <end position="121"/>
    </location>
</feature>
<dbReference type="InterPro" id="IPR000408">
    <property type="entry name" value="Reg_chr_condens"/>
</dbReference>
<comment type="caution">
    <text evidence="4">The sequence shown here is derived from an EMBL/GenBank/DDBJ whole genome shotgun (WGS) entry which is preliminary data.</text>
</comment>
<dbReference type="InterPro" id="IPR058923">
    <property type="entry name" value="RCC1-like_dom"/>
</dbReference>
<dbReference type="Pfam" id="PF25390">
    <property type="entry name" value="WD40_RLD"/>
    <property type="match status" value="1"/>
</dbReference>
<keyword evidence="5" id="KW-1185">Reference proteome</keyword>